<evidence type="ECO:0000256" key="1">
    <source>
        <dbReference type="SAM" id="MobiDB-lite"/>
    </source>
</evidence>
<dbReference type="Proteomes" id="UP000297716">
    <property type="component" value="Unassembled WGS sequence"/>
</dbReference>
<evidence type="ECO:0000313" key="2">
    <source>
        <dbReference type="EMBL" id="TGJ83789.1"/>
    </source>
</evidence>
<keyword evidence="3" id="KW-1185">Reference proteome</keyword>
<evidence type="ECO:0000313" key="3">
    <source>
        <dbReference type="Proteomes" id="UP000297716"/>
    </source>
</evidence>
<dbReference type="CDD" id="cd00590">
    <property type="entry name" value="RRM_SF"/>
    <property type="match status" value="1"/>
</dbReference>
<dbReference type="AlphaFoldDB" id="A0A4Z0YHJ5"/>
<evidence type="ECO:0008006" key="4">
    <source>
        <dbReference type="Google" id="ProtNLM"/>
    </source>
</evidence>
<proteinExistence type="predicted"/>
<dbReference type="STRING" id="37992.A0A4Z0YHJ5"/>
<name>A0A4Z0YHJ5_9PEZI</name>
<gene>
    <name evidence="2" type="ORF">E0Z10_g4949</name>
</gene>
<feature type="compositionally biased region" description="Polar residues" evidence="1">
    <location>
        <begin position="29"/>
        <end position="44"/>
    </location>
</feature>
<dbReference type="GO" id="GO:0003676">
    <property type="term" value="F:nucleic acid binding"/>
    <property type="evidence" value="ECO:0007669"/>
    <property type="project" value="InterPro"/>
</dbReference>
<organism evidence="2 3">
    <name type="scientific">Xylaria hypoxylon</name>
    <dbReference type="NCBI Taxonomy" id="37992"/>
    <lineage>
        <taxon>Eukaryota</taxon>
        <taxon>Fungi</taxon>
        <taxon>Dikarya</taxon>
        <taxon>Ascomycota</taxon>
        <taxon>Pezizomycotina</taxon>
        <taxon>Sordariomycetes</taxon>
        <taxon>Xylariomycetidae</taxon>
        <taxon>Xylariales</taxon>
        <taxon>Xylariaceae</taxon>
        <taxon>Xylaria</taxon>
    </lineage>
</organism>
<comment type="caution">
    <text evidence="2">The sequence shown here is derived from an EMBL/GenBank/DDBJ whole genome shotgun (WGS) entry which is preliminary data.</text>
</comment>
<dbReference type="EMBL" id="SKBN01000083">
    <property type="protein sequence ID" value="TGJ83789.1"/>
    <property type="molecule type" value="Genomic_DNA"/>
</dbReference>
<dbReference type="OrthoDB" id="3508416at2759"/>
<reference evidence="2 3" key="1">
    <citation type="submission" date="2019-03" db="EMBL/GenBank/DDBJ databases">
        <title>Draft genome sequence of Xylaria hypoxylon DSM 108379, a ubiquitous saprotrophic-parasitic fungi on hardwood.</title>
        <authorList>
            <person name="Buettner E."/>
            <person name="Leonhardt S."/>
            <person name="Gebauer A.M."/>
            <person name="Liers C."/>
            <person name="Hofrichter M."/>
            <person name="Kellner H."/>
        </authorList>
    </citation>
    <scope>NUCLEOTIDE SEQUENCE [LARGE SCALE GENOMIC DNA]</scope>
    <source>
        <strain evidence="2 3">DSM 108379</strain>
    </source>
</reference>
<dbReference type="InterPro" id="IPR035979">
    <property type="entry name" value="RBD_domain_sf"/>
</dbReference>
<protein>
    <recommendedName>
        <fullName evidence="4">RRM domain-containing protein</fullName>
    </recommendedName>
</protein>
<accession>A0A4Z0YHJ5</accession>
<dbReference type="SUPFAM" id="SSF54928">
    <property type="entry name" value="RNA-binding domain, RBD"/>
    <property type="match status" value="1"/>
</dbReference>
<sequence>MMSNQGNRAGAMGRDLSGPWRTGIGAPAGTSQNDPPKTPNSSNYRGDMTNPRNKSADIPEAANCATWWTNLPPDCTYEMLFDSMRNVGAVSHAVINPPVGIHGTSAAKVEFFERASVDRLMAQSKNGHIRGHIRVGGRIPNITLNRIRVAAHSNVVPLDHGNNGRGSRVLRVIGDPYIIRQQYLDAVLSNPQNRVIYGLESARTSTLPDGLHCVEFRFASYTVQAGRARDVFMEQKRKGDICPMERALWEGVTCIFGQDPCE</sequence>
<feature type="region of interest" description="Disordered" evidence="1">
    <location>
        <begin position="1"/>
        <end position="56"/>
    </location>
</feature>